<reference evidence="1 2" key="1">
    <citation type="submission" date="2019-03" db="EMBL/GenBank/DDBJ databases">
        <title>Burkholderia cepacia outbreak.</title>
        <authorList>
            <person name="Farzana R."/>
            <person name="Walsh T.R."/>
        </authorList>
    </citation>
    <scope>NUCLEOTIDE SEQUENCE [LARGE SCALE GENOMIC DNA]</scope>
    <source>
        <strain evidence="2">d13</strain>
    </source>
</reference>
<dbReference type="RefSeq" id="WP_134256194.1">
    <property type="nucleotide sequence ID" value="NZ_SNSG01000013.1"/>
</dbReference>
<proteinExistence type="predicted"/>
<name>A0AAX2RQR7_BURCE</name>
<gene>
    <name evidence="1" type="ORF">E3D37_15890</name>
</gene>
<accession>A0AAX2RQR7</accession>
<sequence length="280" mass="30634">MKQISITADITSPPVYHGEAVKPVKSTVSIAVSDELYDHFGDVRAHVLAQTEADSVPFSIEWGRSDASVGDLKVLSVETAGDRAKRVEWLNKNFRDGDTTISIGRDSVQWEARFSDASEFSASVTFDQLQSIFERPTRADAMRALGAIAGYPADAAVGPIYRTDAKFAEAIVTLRPADVHSEWGTSRETVRYLLDEAAKLDARFALSARDVAVAVIRQFGANSPLVSTFKKETRFAEAVKVLAPGFETTHWRAEDTVASFLNHMDRKLAPLGAERAGLVM</sequence>
<dbReference type="Proteomes" id="UP000298234">
    <property type="component" value="Unassembled WGS sequence"/>
</dbReference>
<organism evidence="1 2">
    <name type="scientific">Burkholderia cepacia</name>
    <name type="common">Pseudomonas cepacia</name>
    <dbReference type="NCBI Taxonomy" id="292"/>
    <lineage>
        <taxon>Bacteria</taxon>
        <taxon>Pseudomonadati</taxon>
        <taxon>Pseudomonadota</taxon>
        <taxon>Betaproteobacteria</taxon>
        <taxon>Burkholderiales</taxon>
        <taxon>Burkholderiaceae</taxon>
        <taxon>Burkholderia</taxon>
        <taxon>Burkholderia cepacia complex</taxon>
    </lineage>
</organism>
<evidence type="ECO:0000313" key="2">
    <source>
        <dbReference type="Proteomes" id="UP000298234"/>
    </source>
</evidence>
<dbReference type="EMBL" id="SNSQ01000016">
    <property type="protein sequence ID" value="TEU47485.1"/>
    <property type="molecule type" value="Genomic_DNA"/>
</dbReference>
<dbReference type="AlphaFoldDB" id="A0AAX2RQR7"/>
<protein>
    <submittedName>
        <fullName evidence="1">Uncharacterized protein</fullName>
    </submittedName>
</protein>
<comment type="caution">
    <text evidence="1">The sequence shown here is derived from an EMBL/GenBank/DDBJ whole genome shotgun (WGS) entry which is preliminary data.</text>
</comment>
<evidence type="ECO:0000313" key="1">
    <source>
        <dbReference type="EMBL" id="TEU47485.1"/>
    </source>
</evidence>